<dbReference type="Proteomes" id="UP001165060">
    <property type="component" value="Unassembled WGS sequence"/>
</dbReference>
<dbReference type="Gene3D" id="3.40.50.150">
    <property type="entry name" value="Vaccinia Virus protein VP39"/>
    <property type="match status" value="1"/>
</dbReference>
<reference evidence="1 2" key="1">
    <citation type="journal article" date="2023" name="Commun. Biol.">
        <title>Genome analysis of Parmales, the sister group of diatoms, reveals the evolutionary specialization of diatoms from phago-mixotrophs to photoautotrophs.</title>
        <authorList>
            <person name="Ban H."/>
            <person name="Sato S."/>
            <person name="Yoshikawa S."/>
            <person name="Yamada K."/>
            <person name="Nakamura Y."/>
            <person name="Ichinomiya M."/>
            <person name="Sato N."/>
            <person name="Blanc-Mathieu R."/>
            <person name="Endo H."/>
            <person name="Kuwata A."/>
            <person name="Ogata H."/>
        </authorList>
    </citation>
    <scope>NUCLEOTIDE SEQUENCE [LARGE SCALE GENOMIC DNA]</scope>
</reference>
<evidence type="ECO:0008006" key="3">
    <source>
        <dbReference type="Google" id="ProtNLM"/>
    </source>
</evidence>
<name>A0ABQ6N1Y3_9STRA</name>
<comment type="caution">
    <text evidence="1">The sequence shown here is derived from an EMBL/GenBank/DDBJ whole genome shotgun (WGS) entry which is preliminary data.</text>
</comment>
<dbReference type="EMBL" id="BRYB01003530">
    <property type="protein sequence ID" value="GMI38307.1"/>
    <property type="molecule type" value="Genomic_DNA"/>
</dbReference>
<evidence type="ECO:0000313" key="1">
    <source>
        <dbReference type="EMBL" id="GMI38307.1"/>
    </source>
</evidence>
<dbReference type="SUPFAM" id="SSF53335">
    <property type="entry name" value="S-adenosyl-L-methionine-dependent methyltransferases"/>
    <property type="match status" value="1"/>
</dbReference>
<gene>
    <name evidence="1" type="ORF">TeGR_g13431</name>
</gene>
<evidence type="ECO:0000313" key="2">
    <source>
        <dbReference type="Proteomes" id="UP001165060"/>
    </source>
</evidence>
<proteinExistence type="predicted"/>
<dbReference type="PANTHER" id="PTHR14614">
    <property type="entry name" value="HEPATOCELLULAR CARCINOMA-ASSOCIATED ANTIGEN"/>
    <property type="match status" value="1"/>
</dbReference>
<accession>A0ABQ6N1Y3</accession>
<sequence>MDRGSFADRFTKPHMFTSAGGFQLELNQTAPSLSVSVSTSNPSDDPVAAVDELGTGTTVWRAGLQLARLLTSPSPPSLSHLIENKRVLELGSGTGLAGLAAGGAGASSLLLTDLPPVLPLLRSNVSRNSFIQTMHGCPVAVASLEWGPGAAPPDIDVILAADCNYHERHAEPLSRTVADAMTREDGPVGQAVLSCERHDPLAHAQLKQLLRAHPGLVVSTLWESDDGRVEVIGVARKDSGIGEERDKKKQKR</sequence>
<keyword evidence="2" id="KW-1185">Reference proteome</keyword>
<dbReference type="InterPro" id="IPR029063">
    <property type="entry name" value="SAM-dependent_MTases_sf"/>
</dbReference>
<dbReference type="PANTHER" id="PTHR14614:SF109">
    <property type="entry name" value="RIBOSOMAL LYSINE N-METHYLTRANSFERASE 5"/>
    <property type="match status" value="1"/>
</dbReference>
<dbReference type="Pfam" id="PF10294">
    <property type="entry name" value="Methyltransf_16"/>
    <property type="match status" value="1"/>
</dbReference>
<dbReference type="InterPro" id="IPR019410">
    <property type="entry name" value="Methyltransf_16"/>
</dbReference>
<organism evidence="1 2">
    <name type="scientific">Tetraparma gracilis</name>
    <dbReference type="NCBI Taxonomy" id="2962635"/>
    <lineage>
        <taxon>Eukaryota</taxon>
        <taxon>Sar</taxon>
        <taxon>Stramenopiles</taxon>
        <taxon>Ochrophyta</taxon>
        <taxon>Bolidophyceae</taxon>
        <taxon>Parmales</taxon>
        <taxon>Triparmaceae</taxon>
        <taxon>Tetraparma</taxon>
    </lineage>
</organism>
<protein>
    <recommendedName>
        <fullName evidence="3">Methyltransferase-domain-containing protein</fullName>
    </recommendedName>
</protein>